<feature type="domain" description="Ig-like" evidence="8">
    <location>
        <begin position="686"/>
        <end position="772"/>
    </location>
</feature>
<dbReference type="GO" id="GO:0031012">
    <property type="term" value="C:extracellular matrix"/>
    <property type="evidence" value="ECO:0007669"/>
    <property type="project" value="TreeGrafter"/>
</dbReference>
<evidence type="ECO:0000256" key="2">
    <source>
        <dbReference type="ARBA" id="ARBA00022525"/>
    </source>
</evidence>
<evidence type="ECO:0000256" key="6">
    <source>
        <dbReference type="PIRSR" id="PIRSR613273-3"/>
    </source>
</evidence>
<dbReference type="Pfam" id="PF13927">
    <property type="entry name" value="Ig_3"/>
    <property type="match status" value="1"/>
</dbReference>
<feature type="disulfide bond" evidence="6">
    <location>
        <begin position="41"/>
        <end position="73"/>
    </location>
</feature>
<evidence type="ECO:0000256" key="5">
    <source>
        <dbReference type="ARBA" id="ARBA00023157"/>
    </source>
</evidence>
<dbReference type="InterPro" id="IPR000884">
    <property type="entry name" value="TSP1_rpt"/>
</dbReference>
<feature type="non-terminal residue" evidence="9">
    <location>
        <position position="1"/>
    </location>
</feature>
<dbReference type="SUPFAM" id="SSF48726">
    <property type="entry name" value="Immunoglobulin"/>
    <property type="match status" value="1"/>
</dbReference>
<reference evidence="9" key="1">
    <citation type="submission" date="2021-12" db="EMBL/GenBank/DDBJ databases">
        <authorList>
            <person name="King R."/>
        </authorList>
    </citation>
    <scope>NUCLEOTIDE SEQUENCE</scope>
</reference>
<evidence type="ECO:0000256" key="4">
    <source>
        <dbReference type="ARBA" id="ARBA00022737"/>
    </source>
</evidence>
<dbReference type="InterPro" id="IPR036383">
    <property type="entry name" value="TSP1_rpt_sf"/>
</dbReference>
<dbReference type="PROSITE" id="PS50835">
    <property type="entry name" value="IG_LIKE"/>
    <property type="match status" value="1"/>
</dbReference>
<feature type="disulfide bond" evidence="6">
    <location>
        <begin position="37"/>
        <end position="68"/>
    </location>
</feature>
<dbReference type="GO" id="GO:0005576">
    <property type="term" value="C:extracellular region"/>
    <property type="evidence" value="ECO:0007669"/>
    <property type="project" value="UniProtKB-SubCell"/>
</dbReference>
<feature type="region of interest" description="Disordered" evidence="7">
    <location>
        <begin position="777"/>
        <end position="839"/>
    </location>
</feature>
<dbReference type="GO" id="GO:0030198">
    <property type="term" value="P:extracellular matrix organization"/>
    <property type="evidence" value="ECO:0007669"/>
    <property type="project" value="InterPro"/>
</dbReference>
<dbReference type="InterPro" id="IPR013273">
    <property type="entry name" value="ADAMTS/ADAMTS-like"/>
</dbReference>
<dbReference type="SMART" id="SM00408">
    <property type="entry name" value="IGc2"/>
    <property type="match status" value="1"/>
</dbReference>
<dbReference type="PRINTS" id="PR01857">
    <property type="entry name" value="ADAMTSFAMILY"/>
</dbReference>
<evidence type="ECO:0000313" key="9">
    <source>
        <dbReference type="EMBL" id="CAH0391394.1"/>
    </source>
</evidence>
<organism evidence="9 10">
    <name type="scientific">Bemisia tabaci</name>
    <name type="common">Sweetpotato whitefly</name>
    <name type="synonym">Aleurodes tabaci</name>
    <dbReference type="NCBI Taxonomy" id="7038"/>
    <lineage>
        <taxon>Eukaryota</taxon>
        <taxon>Metazoa</taxon>
        <taxon>Ecdysozoa</taxon>
        <taxon>Arthropoda</taxon>
        <taxon>Hexapoda</taxon>
        <taxon>Insecta</taxon>
        <taxon>Pterygota</taxon>
        <taxon>Neoptera</taxon>
        <taxon>Paraneoptera</taxon>
        <taxon>Hemiptera</taxon>
        <taxon>Sternorrhyncha</taxon>
        <taxon>Aleyrodoidea</taxon>
        <taxon>Aleyrodidae</taxon>
        <taxon>Aleyrodinae</taxon>
        <taxon>Bemisia</taxon>
    </lineage>
</organism>
<gene>
    <name evidence="9" type="ORF">BEMITA_LOCUS10014</name>
</gene>
<evidence type="ECO:0000259" key="8">
    <source>
        <dbReference type="PROSITE" id="PS50835"/>
    </source>
</evidence>
<accession>A0A9P0F477</accession>
<dbReference type="PANTHER" id="PTHR13723:SF313">
    <property type="entry name" value="PEPTIDASE M12B DOMAIN-CONTAINING PROTEIN"/>
    <property type="match status" value="1"/>
</dbReference>
<dbReference type="AlphaFoldDB" id="A0A9P0F477"/>
<keyword evidence="3" id="KW-0732">Signal</keyword>
<dbReference type="PANTHER" id="PTHR13723">
    <property type="entry name" value="ADAMTS A DISINTEGRIN AND METALLOPROTEASE WITH THROMBOSPONDIN MOTIFS PROTEASE"/>
    <property type="match status" value="1"/>
</dbReference>
<dbReference type="Gene3D" id="2.20.100.10">
    <property type="entry name" value="Thrombospondin type-1 (TSP1) repeat"/>
    <property type="match status" value="8"/>
</dbReference>
<dbReference type="InterPro" id="IPR050439">
    <property type="entry name" value="ADAMTS_ADAMTS-like"/>
</dbReference>
<feature type="disulfide bond" evidence="6">
    <location>
        <begin position="52"/>
        <end position="58"/>
    </location>
</feature>
<name>A0A9P0F477_BEMTA</name>
<sequence>HLFQVPWSNANNSTSSYTDSDDQQEDAWSSWSDWSPCSRTCDGGASYQLRRCNSLTGCEGEPVRYRICNMQPCPDGIEFRAEQCALYSSETANWTPYWSAENPCALTCVSPTGEVVTLAPRVRDGTRCRPGSLDMCIDGQCKRVGCDLEIGSNLRVDACGVCGGDGSSCSQPLYHWSTSPTSLCSVSCGGGLKSAEPVCLNRVTGVEVNSELCDASQKPEISSVECNTHACPPRWHAEPWGRCTVSCGKGVRSRRVHCAQENNGTTTKVSSHLCEHRTHKPRSHETCNLGPCPPSWETGLWSGCSKSCGEGVQTREVTCKPSEIDPSLSCDPLSKPVQSRRCTTGMPCTESEDESYAEKDSQELSYPLLKATAEKLVSELNVPSESTFIAEEWGPCSVTCGEGVRTRQVNCKIFLDFSRTVARLPDKQCQGPKPKDTERCVETPCSFSNRVETVRDGFADSYKSGMSYSDVNIKVAPGFAGKSTYSWRTNGFNQCTASCLGGMQTSLIQCVRDEDGKVSSPWMCDSNQRPDELTQLCNVHPCPPRWNVSEWSPCSHPCGLGSQTRTVTCIHEVTQGPGNTLVVPPDRCPQPPPAGTRSCNVLDCPVKWHTSEWSQCSKPCGGGKKTRKVQCKQVLAQNHIQDKHESLCPSTEKPPDSRPCNTKECPKETTQPIIESSDTPYNQASPSKKKVQFKIGGPAVIFQGTTVKIKCPVKRFDRAKIKWAKNHIVIKNFTTKYRVSKKGALRINSVVNSDGGIYTCIAGLSSADTTLTVKPKPGQFPSSEELDGKVPLDAGMKTGEEMGKSSGFVDNPSDSDWSHENPTSGQTTGSHDSQEEIKT</sequence>
<evidence type="ECO:0000313" key="10">
    <source>
        <dbReference type="Proteomes" id="UP001152759"/>
    </source>
</evidence>
<feature type="compositionally biased region" description="Polar residues" evidence="7">
    <location>
        <begin position="812"/>
        <end position="831"/>
    </location>
</feature>
<feature type="compositionally biased region" description="Polar residues" evidence="7">
    <location>
        <begin position="668"/>
        <end position="685"/>
    </location>
</feature>
<dbReference type="SUPFAM" id="SSF82895">
    <property type="entry name" value="TSP-1 type 1 repeat"/>
    <property type="match status" value="7"/>
</dbReference>
<keyword evidence="10" id="KW-1185">Reference proteome</keyword>
<dbReference type="InterPro" id="IPR045371">
    <property type="entry name" value="ADAMTS_CR_3"/>
</dbReference>
<keyword evidence="4" id="KW-0677">Repeat</keyword>
<dbReference type="InterPro" id="IPR003599">
    <property type="entry name" value="Ig_sub"/>
</dbReference>
<dbReference type="SMART" id="SM00409">
    <property type="entry name" value="IG"/>
    <property type="match status" value="1"/>
</dbReference>
<keyword evidence="5 6" id="KW-1015">Disulfide bond</keyword>
<evidence type="ECO:0000256" key="3">
    <source>
        <dbReference type="ARBA" id="ARBA00022729"/>
    </source>
</evidence>
<dbReference type="Pfam" id="PF19030">
    <property type="entry name" value="TSP1_ADAMTS"/>
    <property type="match status" value="7"/>
</dbReference>
<dbReference type="FunFam" id="2.20.100.10:FF:000005">
    <property type="entry name" value="ADAM metallopeptidase with thrombospondin type 1 motif 9"/>
    <property type="match status" value="3"/>
</dbReference>
<dbReference type="PROSITE" id="PS50092">
    <property type="entry name" value="TSP1"/>
    <property type="match status" value="7"/>
</dbReference>
<dbReference type="SMART" id="SM00209">
    <property type="entry name" value="TSP1"/>
    <property type="match status" value="8"/>
</dbReference>
<feature type="region of interest" description="Disordered" evidence="7">
    <location>
        <begin position="643"/>
        <end position="685"/>
    </location>
</feature>
<evidence type="ECO:0000256" key="7">
    <source>
        <dbReference type="SAM" id="MobiDB-lite"/>
    </source>
</evidence>
<dbReference type="InterPro" id="IPR013783">
    <property type="entry name" value="Ig-like_fold"/>
</dbReference>
<dbReference type="InterPro" id="IPR036179">
    <property type="entry name" value="Ig-like_dom_sf"/>
</dbReference>
<protein>
    <recommendedName>
        <fullName evidence="8">Ig-like domain-containing protein</fullName>
    </recommendedName>
</protein>
<dbReference type="EMBL" id="OU963867">
    <property type="protein sequence ID" value="CAH0391394.1"/>
    <property type="molecule type" value="Genomic_DNA"/>
</dbReference>
<dbReference type="Pfam" id="PF00090">
    <property type="entry name" value="TSP_1"/>
    <property type="match status" value="1"/>
</dbReference>
<keyword evidence="2" id="KW-0964">Secreted</keyword>
<dbReference type="InterPro" id="IPR007110">
    <property type="entry name" value="Ig-like_dom"/>
</dbReference>
<dbReference type="Proteomes" id="UP001152759">
    <property type="component" value="Chromosome 6"/>
</dbReference>
<dbReference type="Gene3D" id="2.60.40.10">
    <property type="entry name" value="Immunoglobulins"/>
    <property type="match status" value="1"/>
</dbReference>
<dbReference type="Pfam" id="PF19236">
    <property type="entry name" value="ADAMTS_CR_3"/>
    <property type="match status" value="1"/>
</dbReference>
<comment type="subcellular location">
    <subcellularLocation>
        <location evidence="1">Secreted</location>
    </subcellularLocation>
</comment>
<dbReference type="InterPro" id="IPR003598">
    <property type="entry name" value="Ig_sub2"/>
</dbReference>
<evidence type="ECO:0000256" key="1">
    <source>
        <dbReference type="ARBA" id="ARBA00004613"/>
    </source>
</evidence>
<proteinExistence type="predicted"/>